<keyword evidence="4" id="KW-0732">Signal</keyword>
<dbReference type="PANTHER" id="PTHR19357">
    <property type="entry name" value="TRIGGERING RECEPTOR EXPRESSED ON MYELOID CELLS 1"/>
    <property type="match status" value="1"/>
</dbReference>
<dbReference type="InParanoid" id="A0A341D468"/>
<evidence type="ECO:0000256" key="11">
    <source>
        <dbReference type="ARBA" id="ARBA00023180"/>
    </source>
</evidence>
<evidence type="ECO:0000256" key="1">
    <source>
        <dbReference type="ARBA" id="ARBA00004251"/>
    </source>
</evidence>
<evidence type="ECO:0000256" key="8">
    <source>
        <dbReference type="ARBA" id="ARBA00023136"/>
    </source>
</evidence>
<dbReference type="KEGG" id="nasi:112413885"/>
<evidence type="ECO:0000256" key="6">
    <source>
        <dbReference type="ARBA" id="ARBA00022989"/>
    </source>
</evidence>
<proteinExistence type="predicted"/>
<evidence type="ECO:0000256" key="7">
    <source>
        <dbReference type="ARBA" id="ARBA00023130"/>
    </source>
</evidence>
<keyword evidence="9" id="KW-1015">Disulfide bond</keyword>
<keyword evidence="10 16" id="KW-0675">Receptor</keyword>
<reference evidence="16" key="1">
    <citation type="submission" date="2025-08" db="UniProtKB">
        <authorList>
            <consortium name="RefSeq"/>
        </authorList>
    </citation>
    <scope>IDENTIFICATION</scope>
    <source>
        <tissue evidence="16">Meat</tissue>
    </source>
</reference>
<keyword evidence="12" id="KW-0393">Immunoglobulin domain</keyword>
<evidence type="ECO:0000256" key="3">
    <source>
        <dbReference type="ARBA" id="ARBA00022692"/>
    </source>
</evidence>
<keyword evidence="3" id="KW-0812">Transmembrane</keyword>
<keyword evidence="2" id="KW-1003">Cell membrane</keyword>
<protein>
    <submittedName>
        <fullName evidence="16">LOW QUALITY PROTEIN: triggering receptor expressed on myeloid cells 1</fullName>
    </submittedName>
</protein>
<dbReference type="GO" id="GO:0030593">
    <property type="term" value="P:neutrophil chemotaxis"/>
    <property type="evidence" value="ECO:0007669"/>
    <property type="project" value="TreeGrafter"/>
</dbReference>
<keyword evidence="8" id="KW-0472">Membrane</keyword>
<keyword evidence="5" id="KW-0391">Immunity</keyword>
<evidence type="ECO:0000259" key="14">
    <source>
        <dbReference type="Pfam" id="PF07686"/>
    </source>
</evidence>
<keyword evidence="11" id="KW-0325">Glycoprotein</keyword>
<dbReference type="GO" id="GO:0005886">
    <property type="term" value="C:plasma membrane"/>
    <property type="evidence" value="ECO:0007669"/>
    <property type="project" value="UniProtKB-SubCell"/>
</dbReference>
<sequence>MGEGERGLALPSFFELQAQRAESGAGHSAEGPQPEAPLWTLERFALRWHSGYPPLQEREESKKEDGLDGTHKIFLPERASPPLRTASTVVPHRLRVANRGTAAGVGYGCRLQPPAHPAEQPSRVFSPSLPGQTKAPSQKPKREKLFLTEPSSNSLLTEIQTASELPEEKCTLAEERTLKVDCPITHDTDSNSRKAWQSLKDKGAVQTPAITERVSGEFSQVQVGRYFLKDVPSESMLRVQMTNLPVEDTGLYRCVIYQPPKDPIILFYLVHLVDQERQLMKCLAHTTSVSSPGLKVTPTNVTDVTRAPGTRIVIPVARGLLSKNLVFIALFAVTQRSFAS</sequence>
<comment type="subcellular location">
    <subcellularLocation>
        <location evidence="1">Cell membrane</location>
        <topology evidence="1">Single-pass type I membrane protein</topology>
    </subcellularLocation>
</comment>
<name>A0A341D468_NEOAA</name>
<accession>A0A341D468</accession>
<keyword evidence="6" id="KW-1133">Transmembrane helix</keyword>
<dbReference type="FunCoup" id="A0A341D468">
    <property type="interactions" value="32"/>
</dbReference>
<evidence type="ECO:0000256" key="12">
    <source>
        <dbReference type="ARBA" id="ARBA00023319"/>
    </source>
</evidence>
<dbReference type="Pfam" id="PF07686">
    <property type="entry name" value="V-set"/>
    <property type="match status" value="1"/>
</dbReference>
<dbReference type="SUPFAM" id="SSF48726">
    <property type="entry name" value="Immunoglobulin"/>
    <property type="match status" value="1"/>
</dbReference>
<dbReference type="InterPro" id="IPR013106">
    <property type="entry name" value="Ig_V-set"/>
</dbReference>
<dbReference type="GeneID" id="112413885"/>
<evidence type="ECO:0000256" key="13">
    <source>
        <dbReference type="SAM" id="MobiDB-lite"/>
    </source>
</evidence>
<keyword evidence="7" id="KW-1064">Adaptive immunity</keyword>
<dbReference type="GO" id="GO:0002250">
    <property type="term" value="P:adaptive immune response"/>
    <property type="evidence" value="ECO:0007669"/>
    <property type="project" value="UniProtKB-KW"/>
</dbReference>
<evidence type="ECO:0000256" key="10">
    <source>
        <dbReference type="ARBA" id="ARBA00023170"/>
    </source>
</evidence>
<gene>
    <name evidence="16" type="primary">TREM1</name>
</gene>
<evidence type="ECO:0000313" key="15">
    <source>
        <dbReference type="Proteomes" id="UP000252040"/>
    </source>
</evidence>
<evidence type="ECO:0000256" key="5">
    <source>
        <dbReference type="ARBA" id="ARBA00022859"/>
    </source>
</evidence>
<dbReference type="GO" id="GO:0070945">
    <property type="term" value="P:neutrophil-mediated killing of gram-negative bacterium"/>
    <property type="evidence" value="ECO:0007669"/>
    <property type="project" value="TreeGrafter"/>
</dbReference>
<dbReference type="Gene3D" id="2.60.40.10">
    <property type="entry name" value="Immunoglobulins"/>
    <property type="match status" value="1"/>
</dbReference>
<dbReference type="RefSeq" id="XP_024621831.1">
    <property type="nucleotide sequence ID" value="XM_024766063.1"/>
</dbReference>
<feature type="compositionally biased region" description="Polar residues" evidence="13">
    <location>
        <begin position="123"/>
        <end position="136"/>
    </location>
</feature>
<evidence type="ECO:0000313" key="16">
    <source>
        <dbReference type="RefSeq" id="XP_024621831.1"/>
    </source>
</evidence>
<evidence type="ECO:0000256" key="4">
    <source>
        <dbReference type="ARBA" id="ARBA00022729"/>
    </source>
</evidence>
<dbReference type="PANTHER" id="PTHR19357:SF0">
    <property type="entry name" value="TRIGGERING RECEPTOR EXPRESSED ON MYELOID CELLS 1"/>
    <property type="match status" value="1"/>
</dbReference>
<dbReference type="InterPro" id="IPR036179">
    <property type="entry name" value="Ig-like_dom_sf"/>
</dbReference>
<dbReference type="CTD" id="54210"/>
<feature type="region of interest" description="Disordered" evidence="13">
    <location>
        <begin position="112"/>
        <end position="144"/>
    </location>
</feature>
<dbReference type="AlphaFoldDB" id="A0A341D468"/>
<dbReference type="Proteomes" id="UP000252040">
    <property type="component" value="Unplaced"/>
</dbReference>
<dbReference type="STRING" id="1706337.A0A341D468"/>
<evidence type="ECO:0000256" key="2">
    <source>
        <dbReference type="ARBA" id="ARBA00022475"/>
    </source>
</evidence>
<keyword evidence="15" id="KW-1185">Reference proteome</keyword>
<evidence type="ECO:0000256" key="9">
    <source>
        <dbReference type="ARBA" id="ARBA00023157"/>
    </source>
</evidence>
<dbReference type="InterPro" id="IPR013783">
    <property type="entry name" value="Ig-like_fold"/>
</dbReference>
<feature type="domain" description="Immunoglobulin V-set" evidence="14">
    <location>
        <begin position="168"/>
        <end position="259"/>
    </location>
</feature>
<organism evidence="15 16">
    <name type="scientific">Neophocaena asiaeorientalis asiaeorientalis</name>
    <name type="common">Yangtze finless porpoise</name>
    <name type="synonym">Neophocaena phocaenoides subsp. asiaeorientalis</name>
    <dbReference type="NCBI Taxonomy" id="1706337"/>
    <lineage>
        <taxon>Eukaryota</taxon>
        <taxon>Metazoa</taxon>
        <taxon>Chordata</taxon>
        <taxon>Craniata</taxon>
        <taxon>Vertebrata</taxon>
        <taxon>Euteleostomi</taxon>
        <taxon>Mammalia</taxon>
        <taxon>Eutheria</taxon>
        <taxon>Laurasiatheria</taxon>
        <taxon>Artiodactyla</taxon>
        <taxon>Whippomorpha</taxon>
        <taxon>Cetacea</taxon>
        <taxon>Odontoceti</taxon>
        <taxon>Phocoenidae</taxon>
        <taxon>Neophocaena</taxon>
    </lineage>
</organism>